<dbReference type="AlphaFoldDB" id="A0A5B7GHC7"/>
<proteinExistence type="predicted"/>
<sequence>MKVVRFGSSLSLAAPVYVQADRSPPRMSKIVSFTSPLYGISTDFPSLALQKEHVKASSATLMICDEPIKVSKLQPQPTNSEIQFIKGRVEFTLVLSYLRFLHTPYRDDVTSQAMSSISTLQHSRKLRVSYTSLLPGGAH</sequence>
<dbReference type="EMBL" id="VSRR010014068">
    <property type="protein sequence ID" value="MPC56597.1"/>
    <property type="molecule type" value="Genomic_DNA"/>
</dbReference>
<gene>
    <name evidence="1" type="ORF">E2C01_050560</name>
</gene>
<name>A0A5B7GHC7_PORTR</name>
<organism evidence="1 2">
    <name type="scientific">Portunus trituberculatus</name>
    <name type="common">Swimming crab</name>
    <name type="synonym">Neptunus trituberculatus</name>
    <dbReference type="NCBI Taxonomy" id="210409"/>
    <lineage>
        <taxon>Eukaryota</taxon>
        <taxon>Metazoa</taxon>
        <taxon>Ecdysozoa</taxon>
        <taxon>Arthropoda</taxon>
        <taxon>Crustacea</taxon>
        <taxon>Multicrustacea</taxon>
        <taxon>Malacostraca</taxon>
        <taxon>Eumalacostraca</taxon>
        <taxon>Eucarida</taxon>
        <taxon>Decapoda</taxon>
        <taxon>Pleocyemata</taxon>
        <taxon>Brachyura</taxon>
        <taxon>Eubrachyura</taxon>
        <taxon>Portunoidea</taxon>
        <taxon>Portunidae</taxon>
        <taxon>Portuninae</taxon>
        <taxon>Portunus</taxon>
    </lineage>
</organism>
<protein>
    <submittedName>
        <fullName evidence="1">Uncharacterized protein</fullName>
    </submittedName>
</protein>
<keyword evidence="2" id="KW-1185">Reference proteome</keyword>
<accession>A0A5B7GHC7</accession>
<reference evidence="1 2" key="1">
    <citation type="submission" date="2019-05" db="EMBL/GenBank/DDBJ databases">
        <title>Another draft genome of Portunus trituberculatus and its Hox gene families provides insights of decapod evolution.</title>
        <authorList>
            <person name="Jeong J.-H."/>
            <person name="Song I."/>
            <person name="Kim S."/>
            <person name="Choi T."/>
            <person name="Kim D."/>
            <person name="Ryu S."/>
            <person name="Kim W."/>
        </authorList>
    </citation>
    <scope>NUCLEOTIDE SEQUENCE [LARGE SCALE GENOMIC DNA]</scope>
    <source>
        <tissue evidence="1">Muscle</tissue>
    </source>
</reference>
<comment type="caution">
    <text evidence="1">The sequence shown here is derived from an EMBL/GenBank/DDBJ whole genome shotgun (WGS) entry which is preliminary data.</text>
</comment>
<evidence type="ECO:0000313" key="2">
    <source>
        <dbReference type="Proteomes" id="UP000324222"/>
    </source>
</evidence>
<dbReference type="Proteomes" id="UP000324222">
    <property type="component" value="Unassembled WGS sequence"/>
</dbReference>
<evidence type="ECO:0000313" key="1">
    <source>
        <dbReference type="EMBL" id="MPC56597.1"/>
    </source>
</evidence>